<keyword evidence="3" id="KW-1185">Reference proteome</keyword>
<evidence type="ECO:0000313" key="3">
    <source>
        <dbReference type="Proteomes" id="UP000295066"/>
    </source>
</evidence>
<feature type="signal peptide" evidence="1">
    <location>
        <begin position="1"/>
        <end position="23"/>
    </location>
</feature>
<comment type="caution">
    <text evidence="2">The sequence shown here is derived from an EMBL/GenBank/DDBJ whole genome shotgun (WGS) entry which is preliminary data.</text>
</comment>
<reference evidence="2 3" key="1">
    <citation type="submission" date="2019-03" db="EMBL/GenBank/DDBJ databases">
        <title>Genomic Encyclopedia of Type Strains, Phase IV (KMG-IV): sequencing the most valuable type-strain genomes for metagenomic binning, comparative biology and taxonomic classification.</title>
        <authorList>
            <person name="Goeker M."/>
        </authorList>
    </citation>
    <scope>NUCLEOTIDE SEQUENCE [LARGE SCALE GENOMIC DNA]</scope>
    <source>
        <strain evidence="2 3">DSM 25964</strain>
    </source>
</reference>
<dbReference type="RefSeq" id="WP_133956628.1">
    <property type="nucleotide sequence ID" value="NZ_SORI01000003.1"/>
</dbReference>
<accession>A0A4R8MEW9</accession>
<keyword evidence="1" id="KW-0732">Signal</keyword>
<evidence type="ECO:0008006" key="4">
    <source>
        <dbReference type="Google" id="ProtNLM"/>
    </source>
</evidence>
<organism evidence="2 3">
    <name type="scientific">Aminivibrio pyruvatiphilus</name>
    <dbReference type="NCBI Taxonomy" id="1005740"/>
    <lineage>
        <taxon>Bacteria</taxon>
        <taxon>Thermotogati</taxon>
        <taxon>Synergistota</taxon>
        <taxon>Synergistia</taxon>
        <taxon>Synergistales</taxon>
        <taxon>Aminobacteriaceae</taxon>
        <taxon>Aminivibrio</taxon>
    </lineage>
</organism>
<evidence type="ECO:0000256" key="1">
    <source>
        <dbReference type="SAM" id="SignalP"/>
    </source>
</evidence>
<dbReference type="Proteomes" id="UP000295066">
    <property type="component" value="Unassembled WGS sequence"/>
</dbReference>
<sequence>MKKTLFLFFAAAVLLFCVSPSGADPMTDRMGHLLKDLPGWEGMEMVPIVTPDSGQGRAAVFTREYHQGRSLVVQALKTPGNPDGKDDFEETVLDVSSERMRQGVIDGIRYAEIVYRVSPERKVPEATLYVFLPPYSLSRSAPEMIVFTMNSINGDDELFDLARTFDWKAILGALAEF</sequence>
<dbReference type="EMBL" id="SORI01000003">
    <property type="protein sequence ID" value="TDY62957.1"/>
    <property type="molecule type" value="Genomic_DNA"/>
</dbReference>
<gene>
    <name evidence="2" type="ORF">C8D99_103177</name>
</gene>
<protein>
    <recommendedName>
        <fullName evidence="4">DUF1795 domain-containing protein</fullName>
    </recommendedName>
</protein>
<feature type="chain" id="PRO_5020475726" description="DUF1795 domain-containing protein" evidence="1">
    <location>
        <begin position="24"/>
        <end position="177"/>
    </location>
</feature>
<name>A0A4R8MEW9_9BACT</name>
<evidence type="ECO:0000313" key="2">
    <source>
        <dbReference type="EMBL" id="TDY62957.1"/>
    </source>
</evidence>
<proteinExistence type="predicted"/>
<dbReference type="AlphaFoldDB" id="A0A4R8MEW9"/>